<dbReference type="HOGENOM" id="CLU_028291_2_0_1"/>
<evidence type="ECO:0008006" key="5">
    <source>
        <dbReference type="Google" id="ProtNLM"/>
    </source>
</evidence>
<evidence type="ECO:0000313" key="4">
    <source>
        <dbReference type="Proteomes" id="UP000022910"/>
    </source>
</evidence>
<dbReference type="OrthoDB" id="2371795at2759"/>
<evidence type="ECO:0000259" key="1">
    <source>
        <dbReference type="Pfam" id="PF22693"/>
    </source>
</evidence>
<feature type="domain" description="MACPF-like" evidence="1">
    <location>
        <begin position="189"/>
        <end position="364"/>
    </location>
</feature>
<comment type="caution">
    <text evidence="3">The sequence shown here is derived from an EMBL/GenBank/DDBJ whole genome shotgun (WGS) entry which is preliminary data.</text>
</comment>
<reference evidence="3 4" key="1">
    <citation type="submission" date="2014-02" db="EMBL/GenBank/DDBJ databases">
        <title>Single nucleus genome sequencing reveals high similarity among nuclei of an endomycorrhizal fungus.</title>
        <authorList>
            <person name="Lin K."/>
            <person name="Geurts R."/>
            <person name="Zhang Z."/>
            <person name="Limpens E."/>
            <person name="Saunders D.G."/>
            <person name="Mu D."/>
            <person name="Pang E."/>
            <person name="Cao H."/>
            <person name="Cha H."/>
            <person name="Lin T."/>
            <person name="Zhou Q."/>
            <person name="Shang Y."/>
            <person name="Li Y."/>
            <person name="Ivanov S."/>
            <person name="Sharma T."/>
            <person name="Velzen R.V."/>
            <person name="Ruijter N.D."/>
            <person name="Aanen D.K."/>
            <person name="Win J."/>
            <person name="Kamoun S."/>
            <person name="Bisseling T."/>
            <person name="Huang S."/>
        </authorList>
    </citation>
    <scope>NUCLEOTIDE SEQUENCE [LARGE SCALE GENOMIC DNA]</scope>
    <source>
        <strain evidence="4">DAOM197198w</strain>
    </source>
</reference>
<evidence type="ECO:0000313" key="3">
    <source>
        <dbReference type="EMBL" id="EXX57344.1"/>
    </source>
</evidence>
<dbReference type="Pfam" id="PF22693">
    <property type="entry name" value="MACPF_1"/>
    <property type="match status" value="1"/>
</dbReference>
<evidence type="ECO:0000259" key="2">
    <source>
        <dbReference type="Pfam" id="PF24209"/>
    </source>
</evidence>
<dbReference type="AlphaFoldDB" id="A0A015JQN0"/>
<dbReference type="InterPro" id="IPR054586">
    <property type="entry name" value="MACPF_1_fungal"/>
</dbReference>
<dbReference type="Proteomes" id="UP000022910">
    <property type="component" value="Unassembled WGS sequence"/>
</dbReference>
<sequence>MSKSLTFKDNLFTAVGIKVRKDGLDSGYVRLKCGENLSNIRQELEKYSLINDTLLFAKGTSEIHRRSERDFLIDSIIEGKDDDYKFINLKKNPSHDYDLNILKVDLQLEHGRKIISDGKIKIAKKNAFILDVADFEVCKEKGIGTERKEFNSSEYNKSITELTLNGGINAQGFAKFGLSYGKSKNVTSGVEKITICHYIHVDKISLKFKSDEKLCFEPTEEFKDEIDNAIRIDKHKDRLDKFKEITENFGQFISNEVLLGGRAYFLGEENLGKFSEEKNKNVSTTVEAMSSNAEMTHTSGKLTENANYSKKECFELIGGKSDNLNNFNESNWIQSLDNFKNWDCTEYKKPVSIFRPLSYELREKIFKSIGKRILYNDPGEDYFCKPNERNVFVLKNIPTYIADIIKNKDAECNIFATVIDTDNSRNDFFNCQILWTPNKNPKLIIHCIQHSLYSVFKKSYNLKIGLMVVGYDINFDFINSDSNIHFEVIENKIGASKSMYCKKLFDDSFTEEYKEYEEHICLGIPVLSELKPSHKFLVIGHHFSNYQENNRIGTYTFSYCLKKNHYVELPEFTFHTLIISNYHNFDEYNEYPSNQVIPKYTSLHSSEDNWAPIFLKQKQDEIKIKYMKCKGNCKDTCTCICKKTLKDDHKLHSLIILETQHENNWKILRA</sequence>
<dbReference type="InterPro" id="IPR055854">
    <property type="entry name" value="DUF7431"/>
</dbReference>
<dbReference type="Pfam" id="PF24209">
    <property type="entry name" value="DUF7431"/>
    <property type="match status" value="1"/>
</dbReference>
<gene>
    <name evidence="3" type="ORF">RirG_208130</name>
</gene>
<organism evidence="3 4">
    <name type="scientific">Rhizophagus irregularis (strain DAOM 197198w)</name>
    <name type="common">Glomus intraradices</name>
    <dbReference type="NCBI Taxonomy" id="1432141"/>
    <lineage>
        <taxon>Eukaryota</taxon>
        <taxon>Fungi</taxon>
        <taxon>Fungi incertae sedis</taxon>
        <taxon>Mucoromycota</taxon>
        <taxon>Glomeromycotina</taxon>
        <taxon>Glomeromycetes</taxon>
        <taxon>Glomerales</taxon>
        <taxon>Glomeraceae</taxon>
        <taxon>Rhizophagus</taxon>
    </lineage>
</organism>
<name>A0A015JQN0_RHIIW</name>
<keyword evidence="4" id="KW-1185">Reference proteome</keyword>
<protein>
    <recommendedName>
        <fullName evidence="5">MACPF domain-containing protein</fullName>
    </recommendedName>
</protein>
<proteinExistence type="predicted"/>
<feature type="domain" description="DUF7431" evidence="2">
    <location>
        <begin position="382"/>
        <end position="637"/>
    </location>
</feature>
<accession>A0A015JQN0</accession>
<dbReference type="EMBL" id="JEMT01027402">
    <property type="protein sequence ID" value="EXX57344.1"/>
    <property type="molecule type" value="Genomic_DNA"/>
</dbReference>